<feature type="chain" id="PRO_5046588058" evidence="1">
    <location>
        <begin position="25"/>
        <end position="74"/>
    </location>
</feature>
<organism evidence="2 3">
    <name type="scientific">Rhizobium oryzicola</name>
    <dbReference type="NCBI Taxonomy" id="1232668"/>
    <lineage>
        <taxon>Bacteria</taxon>
        <taxon>Pseudomonadati</taxon>
        <taxon>Pseudomonadota</taxon>
        <taxon>Alphaproteobacteria</taxon>
        <taxon>Hyphomicrobiales</taxon>
        <taxon>Rhizobiaceae</taxon>
        <taxon>Rhizobium/Agrobacterium group</taxon>
        <taxon>Rhizobium</taxon>
    </lineage>
</organism>
<reference evidence="2" key="1">
    <citation type="journal article" date="2015" name="Int. J. Syst. Evol. Microbiol.">
        <title>Rhizobium oryzicola sp. nov., potential plant-growth-promoting endophytic bacteria isolated from rice roots.</title>
        <authorList>
            <person name="Zhang X.X."/>
            <person name="Gao J.S."/>
            <person name="Cao Y.H."/>
            <person name="Sheirdil R.A."/>
            <person name="Wang X.C."/>
            <person name="Zhang L."/>
        </authorList>
    </citation>
    <scope>NUCLEOTIDE SEQUENCE</scope>
    <source>
        <strain evidence="2">05753</strain>
    </source>
</reference>
<protein>
    <submittedName>
        <fullName evidence="2">Uncharacterized protein</fullName>
    </submittedName>
</protein>
<proteinExistence type="predicted"/>
<reference evidence="2" key="2">
    <citation type="submission" date="2023-07" db="EMBL/GenBank/DDBJ databases">
        <authorList>
            <person name="Sun H."/>
        </authorList>
    </citation>
    <scope>NUCLEOTIDE SEQUENCE</scope>
    <source>
        <strain evidence="2">05753</strain>
    </source>
</reference>
<feature type="signal peptide" evidence="1">
    <location>
        <begin position="1"/>
        <end position="24"/>
    </location>
</feature>
<dbReference type="RefSeq" id="WP_302075379.1">
    <property type="nucleotide sequence ID" value="NZ_JAUKWQ010000001.1"/>
</dbReference>
<evidence type="ECO:0000313" key="3">
    <source>
        <dbReference type="Proteomes" id="UP001169006"/>
    </source>
</evidence>
<accession>A0ABT8SS72</accession>
<name>A0ABT8SS72_9HYPH</name>
<gene>
    <name evidence="2" type="ORF">Q2T52_04040</name>
</gene>
<sequence>MNKIILAATLAISSVIAIPAASYAETVTIRTDDGMHRPHRGPHARMAPRKHCMSKKVVTYRHGEKVTRVTRVCR</sequence>
<comment type="caution">
    <text evidence="2">The sequence shown here is derived from an EMBL/GenBank/DDBJ whole genome shotgun (WGS) entry which is preliminary data.</text>
</comment>
<keyword evidence="1" id="KW-0732">Signal</keyword>
<keyword evidence="3" id="KW-1185">Reference proteome</keyword>
<dbReference type="EMBL" id="JAUKWQ010000001">
    <property type="protein sequence ID" value="MDO1581259.1"/>
    <property type="molecule type" value="Genomic_DNA"/>
</dbReference>
<evidence type="ECO:0000313" key="2">
    <source>
        <dbReference type="EMBL" id="MDO1581259.1"/>
    </source>
</evidence>
<evidence type="ECO:0000256" key="1">
    <source>
        <dbReference type="SAM" id="SignalP"/>
    </source>
</evidence>
<dbReference type="Proteomes" id="UP001169006">
    <property type="component" value="Unassembled WGS sequence"/>
</dbReference>